<evidence type="ECO:0000313" key="2">
    <source>
        <dbReference type="EMBL" id="MCP2257444.1"/>
    </source>
</evidence>
<accession>A0ABT1HPL3</accession>
<dbReference type="Proteomes" id="UP001205311">
    <property type="component" value="Unassembled WGS sequence"/>
</dbReference>
<organism evidence="2 3">
    <name type="scientific">Streptoalloteichus tenebrarius (strain ATCC 17920 / DSM 40477 / JCM 4838 / CBS 697.72 / NBRC 16177 / NCIMB 11028 / NRRL B-12390 / A12253. 1 / ISP 5477)</name>
    <name type="common">Streptomyces tenebrarius</name>
    <dbReference type="NCBI Taxonomy" id="1933"/>
    <lineage>
        <taxon>Bacteria</taxon>
        <taxon>Bacillati</taxon>
        <taxon>Actinomycetota</taxon>
        <taxon>Actinomycetes</taxon>
        <taxon>Pseudonocardiales</taxon>
        <taxon>Pseudonocardiaceae</taxon>
        <taxon>Streptoalloteichus</taxon>
    </lineage>
</organism>
<dbReference type="EMBL" id="JAMTCP010000004">
    <property type="protein sequence ID" value="MCP2257444.1"/>
    <property type="molecule type" value="Genomic_DNA"/>
</dbReference>
<evidence type="ECO:0000313" key="3">
    <source>
        <dbReference type="Proteomes" id="UP001205311"/>
    </source>
</evidence>
<feature type="region of interest" description="Disordered" evidence="1">
    <location>
        <begin position="111"/>
        <end position="134"/>
    </location>
</feature>
<reference evidence="2 3" key="1">
    <citation type="submission" date="2022-06" db="EMBL/GenBank/DDBJ databases">
        <title>Genomic Encyclopedia of Archaeal and Bacterial Type Strains, Phase II (KMG-II): from individual species to whole genera.</title>
        <authorList>
            <person name="Goeker M."/>
        </authorList>
    </citation>
    <scope>NUCLEOTIDE SEQUENCE [LARGE SCALE GENOMIC DNA]</scope>
    <source>
        <strain evidence="2 3">DSM 40477</strain>
    </source>
</reference>
<protein>
    <submittedName>
        <fullName evidence="2">Uncharacterized protein</fullName>
    </submittedName>
</protein>
<proteinExistence type="predicted"/>
<comment type="caution">
    <text evidence="2">The sequence shown here is derived from an EMBL/GenBank/DDBJ whole genome shotgun (WGS) entry which is preliminary data.</text>
</comment>
<evidence type="ECO:0000256" key="1">
    <source>
        <dbReference type="SAM" id="MobiDB-lite"/>
    </source>
</evidence>
<dbReference type="RefSeq" id="WP_253668405.1">
    <property type="nucleotide sequence ID" value="NZ_JAMTCP010000004.1"/>
</dbReference>
<keyword evidence="3" id="KW-1185">Reference proteome</keyword>
<gene>
    <name evidence="2" type="ORF">LX15_001129</name>
</gene>
<sequence>MSNSFTRNNLLLSMVSTLVGDDADLEPARKAFEETRGDFRARFTAAVEARMAQLVAPEVFIEVPEHPEQLSKSALEELVRPAADASLRSYPTKGELLDQLARIQRRQQERPAWIPRIDRDDNPVSPPLDTGREPDRPLVVAALAEVGEVTVQLPTGEQDRPELAIRPGGIGEWEAALHTMLGLVGRGSPASTITLDAAANEALVPDEMRW</sequence>
<name>A0ABT1HPL3_STRSD</name>